<evidence type="ECO:0000256" key="3">
    <source>
        <dbReference type="ARBA" id="ARBA00022989"/>
    </source>
</evidence>
<feature type="transmembrane region" description="Helical" evidence="6">
    <location>
        <begin position="31"/>
        <end position="56"/>
    </location>
</feature>
<dbReference type="OrthoDB" id="5348404at2759"/>
<protein>
    <submittedName>
        <fullName evidence="7">Transmembrane protein 184A, related</fullName>
    </submittedName>
</protein>
<evidence type="ECO:0000313" key="8">
    <source>
        <dbReference type="EMBL" id="CEL68612.1"/>
    </source>
</evidence>
<dbReference type="InterPro" id="IPR005178">
    <property type="entry name" value="Ostalpha/TMEM184C"/>
</dbReference>
<dbReference type="SMART" id="SM01417">
    <property type="entry name" value="Solute_trans_a"/>
    <property type="match status" value="1"/>
</dbReference>
<keyword evidence="9" id="KW-1185">Reference proteome</keyword>
<dbReference type="VEuPathDB" id="ToxoDB:NCLIV_043640"/>
<gene>
    <name evidence="8" type="ORF">BN1204_043640</name>
    <name evidence="7" type="ORF">NCLIV_043640</name>
</gene>
<keyword evidence="3 6" id="KW-1133">Transmembrane helix</keyword>
<feature type="transmembrane region" description="Helical" evidence="6">
    <location>
        <begin position="369"/>
        <end position="388"/>
    </location>
</feature>
<feature type="transmembrane region" description="Helical" evidence="6">
    <location>
        <begin position="68"/>
        <end position="90"/>
    </location>
</feature>
<feature type="compositionally biased region" description="Low complexity" evidence="5">
    <location>
        <begin position="593"/>
        <end position="613"/>
    </location>
</feature>
<keyword evidence="2 6" id="KW-0812">Transmembrane</keyword>
<dbReference type="eggNOG" id="KOG2641">
    <property type="taxonomic scope" value="Eukaryota"/>
</dbReference>
<evidence type="ECO:0000313" key="9">
    <source>
        <dbReference type="Proteomes" id="UP000007494"/>
    </source>
</evidence>
<dbReference type="EMBL" id="FR823385">
    <property type="protein sequence ID" value="CBZ51298.1"/>
    <property type="molecule type" value="Genomic_DNA"/>
</dbReference>
<feature type="region of interest" description="Disordered" evidence="5">
    <location>
        <begin position="177"/>
        <end position="222"/>
    </location>
</feature>
<organism evidence="7 9">
    <name type="scientific">Neospora caninum (strain Liverpool)</name>
    <dbReference type="NCBI Taxonomy" id="572307"/>
    <lineage>
        <taxon>Eukaryota</taxon>
        <taxon>Sar</taxon>
        <taxon>Alveolata</taxon>
        <taxon>Apicomplexa</taxon>
        <taxon>Conoidasida</taxon>
        <taxon>Coccidia</taxon>
        <taxon>Eucoccidiorida</taxon>
        <taxon>Eimeriorina</taxon>
        <taxon>Sarcocystidae</taxon>
        <taxon>Neospora</taxon>
    </lineage>
</organism>
<dbReference type="EMBL" id="LN714484">
    <property type="protein sequence ID" value="CEL68612.1"/>
    <property type="molecule type" value="Genomic_DNA"/>
</dbReference>
<evidence type="ECO:0000256" key="5">
    <source>
        <dbReference type="SAM" id="MobiDB-lite"/>
    </source>
</evidence>
<feature type="transmembrane region" description="Helical" evidence="6">
    <location>
        <begin position="337"/>
        <end position="357"/>
    </location>
</feature>
<reference evidence="7" key="1">
    <citation type="submission" date="2011-02" db="EMBL/GenBank/DDBJ databases">
        <authorList>
            <person name="Aslett M."/>
        </authorList>
    </citation>
    <scope>NUCLEOTIDE SEQUENCE</scope>
    <source>
        <strain evidence="7">Liverpool</strain>
    </source>
</reference>
<evidence type="ECO:0000256" key="4">
    <source>
        <dbReference type="ARBA" id="ARBA00023136"/>
    </source>
</evidence>
<feature type="compositionally biased region" description="Basic and acidic residues" evidence="5">
    <location>
        <begin position="213"/>
        <end position="222"/>
    </location>
</feature>
<dbReference type="RefSeq" id="XP_003881331.1">
    <property type="nucleotide sequence ID" value="XM_003881282.1"/>
</dbReference>
<dbReference type="OMA" id="VSHSAFI"/>
<accession>F0VCH6</accession>
<feature type="compositionally biased region" description="Basic and acidic residues" evidence="5">
    <location>
        <begin position="179"/>
        <end position="193"/>
    </location>
</feature>
<dbReference type="GO" id="GO:0016020">
    <property type="term" value="C:membrane"/>
    <property type="evidence" value="ECO:0007669"/>
    <property type="project" value="UniProtKB-SubCell"/>
</dbReference>
<dbReference type="Pfam" id="PF03619">
    <property type="entry name" value="Solute_trans_a"/>
    <property type="match status" value="1"/>
</dbReference>
<keyword evidence="4 6" id="KW-0472">Membrane</keyword>
<dbReference type="InParanoid" id="F0VCH6"/>
<feature type="compositionally biased region" description="Polar residues" evidence="5">
    <location>
        <begin position="576"/>
        <end position="587"/>
    </location>
</feature>
<dbReference type="GeneID" id="13440283"/>
<reference evidence="7" key="2">
    <citation type="submission" date="2011-03" db="EMBL/GenBank/DDBJ databases">
        <title>Comparative genomics and transcriptomics of Neospora caninum and Toxoplasma gondii.</title>
        <authorList>
            <person name="Reid A.J."/>
            <person name="Sohal A."/>
            <person name="Harris D."/>
            <person name="Quail M."/>
            <person name="Sanders M."/>
            <person name="Berriman M."/>
            <person name="Wastling J.M."/>
            <person name="Pain A."/>
        </authorList>
    </citation>
    <scope>NUCLEOTIDE SEQUENCE</scope>
    <source>
        <strain evidence="7">Liverpool</strain>
    </source>
</reference>
<dbReference type="Proteomes" id="UP000007494">
    <property type="component" value="Chromosome IX"/>
</dbReference>
<dbReference type="PANTHER" id="PTHR23423">
    <property type="entry name" value="ORGANIC SOLUTE TRANSPORTER-RELATED"/>
    <property type="match status" value="1"/>
</dbReference>
<evidence type="ECO:0000256" key="1">
    <source>
        <dbReference type="ARBA" id="ARBA00004141"/>
    </source>
</evidence>
<reference evidence="9" key="3">
    <citation type="journal article" date="2012" name="PLoS Pathog.">
        <title>Comparative genomics of the apicomplexan parasites Toxoplasma gondii and Neospora caninum: Coccidia differing in host range and transmission strategy.</title>
        <authorList>
            <person name="Reid A.J."/>
            <person name="Vermont S.J."/>
            <person name="Cotton J.A."/>
            <person name="Harris D."/>
            <person name="Hill-Cawthorne G.A."/>
            <person name="Konen-Waisman S."/>
            <person name="Latham S.M."/>
            <person name="Mourier T."/>
            <person name="Norton R."/>
            <person name="Quail M.A."/>
            <person name="Sanders M."/>
            <person name="Shanmugam D."/>
            <person name="Sohal A."/>
            <person name="Wasmuth J.D."/>
            <person name="Brunk B."/>
            <person name="Grigg M.E."/>
            <person name="Howard J.C."/>
            <person name="Parkinson J."/>
            <person name="Roos D.S."/>
            <person name="Trees A.J."/>
            <person name="Berriman M."/>
            <person name="Pain A."/>
            <person name="Wastling J.M."/>
        </authorList>
    </citation>
    <scope>NUCLEOTIDE SEQUENCE [LARGE SCALE GENOMIC DNA]</scope>
    <source>
        <strain evidence="9">Liverpool</strain>
    </source>
</reference>
<feature type="transmembrane region" description="Helical" evidence="6">
    <location>
        <begin position="257"/>
        <end position="278"/>
    </location>
</feature>
<evidence type="ECO:0000313" key="7">
    <source>
        <dbReference type="EMBL" id="CBZ51298.1"/>
    </source>
</evidence>
<feature type="region of interest" description="Disordered" evidence="5">
    <location>
        <begin position="558"/>
        <end position="613"/>
    </location>
</feature>
<feature type="transmembrane region" description="Helical" evidence="6">
    <location>
        <begin position="290"/>
        <end position="310"/>
    </location>
</feature>
<dbReference type="AlphaFoldDB" id="F0VCH6"/>
<comment type="subcellular location">
    <subcellularLocation>
        <location evidence="1">Membrane</location>
        <topology evidence="1">Multi-pass membrane protein</topology>
    </subcellularLocation>
</comment>
<sequence length="694" mass="74652">MTDSALLEAPALDRGSPLPSPTVSHSAFIDIGWVSALGCVSALVACLLSGISIFLHLAHYAFPSLQKYVVRILLFVPVYAVSSLVILIVPSQFVYIEALRDMWEAVVVYSFFCLILSRCGGEDTCASALSRDPGSVRHPQPVPCLLRVWKKLLRLPATEAALPPLGRRFGQNDVAHAVSGKEKEGPRAERAGEEGSNPASAQTARTPPGFYGREARRDRYGSNRDRRQNAWFGEDSVLMCREDVPTDLAFVKCCKRWILQFIFVKPTMALVSLVMFSVGKYHTFGFQVPYMIIYNISICGALYALGLFYLATRKLPALLFLLVFVPRQLQFHPVAKFFAMKLVIVATWYQAFFLGIIDGMTVRDVTKWTNWLLCIEMPLFALLNAYAYPVLEFLPSAEAHEPHSLSSYDPFQSSSAPGNVTVGKAVSSSTADLPGLDKAQPGVVQGVAIGDVAQGGGSPKPSSPQNGNNFALAASSSSSAFSEVGGAVAAAASKIDATLHVAATTIGRPFHGISCVADPAAREVALRNVKDAVLMSDVVTDAYYNFHAKYNQHALLINEPPPETQSPRESVRDDSPFNSPRSKQTGLSVGAALSSSEPSVPTSAPSAPSLSSLSSSVPSFSLKFVPEAGSRLSSAPASCSSREDPRKKDEFFALFPAEATREAETVEGETCRDSEGHAVHAVRVTSSASHPGVP</sequence>
<name>F0VCH6_NEOCL</name>
<reference evidence="8" key="4">
    <citation type="journal article" date="2015" name="PLoS ONE">
        <title>Comprehensive Evaluation of Toxoplasma gondii VEG and Neospora caninum LIV Genomes with Tachyzoite Stage Transcriptome and Proteome Defines Novel Transcript Features.</title>
        <authorList>
            <person name="Ramaprasad A."/>
            <person name="Mourier T."/>
            <person name="Naeem R."/>
            <person name="Malas T.B."/>
            <person name="Moussa E."/>
            <person name="Panigrahi A."/>
            <person name="Vermont S.J."/>
            <person name="Otto T.D."/>
            <person name="Wastling J."/>
            <person name="Pain A."/>
        </authorList>
    </citation>
    <scope>NUCLEOTIDE SEQUENCE</scope>
    <source>
        <strain evidence="8">Liverpool</strain>
    </source>
</reference>
<evidence type="ECO:0000256" key="6">
    <source>
        <dbReference type="SAM" id="Phobius"/>
    </source>
</evidence>
<evidence type="ECO:0000256" key="2">
    <source>
        <dbReference type="ARBA" id="ARBA00022692"/>
    </source>
</evidence>
<proteinExistence type="predicted"/>